<name>A0A9N9PGB7_9GLOM</name>
<accession>A0A9N9PGB7</accession>
<dbReference type="AlphaFoldDB" id="A0A9N9PGB7"/>
<evidence type="ECO:0000313" key="1">
    <source>
        <dbReference type="EMBL" id="CAG8823660.1"/>
    </source>
</evidence>
<proteinExistence type="predicted"/>
<sequence>CLLQDKQTLQDARECIEDIVKENLFGDKAIVKYAKKNPQLYRNL</sequence>
<comment type="caution">
    <text evidence="1">The sequence shown here is derived from an EMBL/GenBank/DDBJ whole genome shotgun (WGS) entry which is preliminary data.</text>
</comment>
<protein>
    <submittedName>
        <fullName evidence="1">21584_t:CDS:1</fullName>
    </submittedName>
</protein>
<dbReference type="EMBL" id="CAJVPY010063726">
    <property type="protein sequence ID" value="CAG8823660.1"/>
    <property type="molecule type" value="Genomic_DNA"/>
</dbReference>
<evidence type="ECO:0000313" key="2">
    <source>
        <dbReference type="Proteomes" id="UP000789405"/>
    </source>
</evidence>
<keyword evidence="2" id="KW-1185">Reference proteome</keyword>
<dbReference type="Proteomes" id="UP000789405">
    <property type="component" value="Unassembled WGS sequence"/>
</dbReference>
<feature type="non-terminal residue" evidence="1">
    <location>
        <position position="1"/>
    </location>
</feature>
<reference evidence="1" key="1">
    <citation type="submission" date="2021-06" db="EMBL/GenBank/DDBJ databases">
        <authorList>
            <person name="Kallberg Y."/>
            <person name="Tangrot J."/>
            <person name="Rosling A."/>
        </authorList>
    </citation>
    <scope>NUCLEOTIDE SEQUENCE</scope>
    <source>
        <strain evidence="1">MA453B</strain>
    </source>
</reference>
<gene>
    <name evidence="1" type="ORF">DERYTH_LOCUS27542</name>
</gene>
<organism evidence="1 2">
    <name type="scientific">Dentiscutata erythropus</name>
    <dbReference type="NCBI Taxonomy" id="1348616"/>
    <lineage>
        <taxon>Eukaryota</taxon>
        <taxon>Fungi</taxon>
        <taxon>Fungi incertae sedis</taxon>
        <taxon>Mucoromycota</taxon>
        <taxon>Glomeromycotina</taxon>
        <taxon>Glomeromycetes</taxon>
        <taxon>Diversisporales</taxon>
        <taxon>Gigasporaceae</taxon>
        <taxon>Dentiscutata</taxon>
    </lineage>
</organism>